<comment type="caution">
    <text evidence="3">The sequence shown here is derived from an EMBL/GenBank/DDBJ whole genome shotgun (WGS) entry which is preliminary data.</text>
</comment>
<dbReference type="GO" id="GO:0005737">
    <property type="term" value="C:cytoplasm"/>
    <property type="evidence" value="ECO:0007669"/>
    <property type="project" value="TreeGrafter"/>
</dbReference>
<dbReference type="Proteomes" id="UP000216361">
    <property type="component" value="Unassembled WGS sequence"/>
</dbReference>
<protein>
    <submittedName>
        <fullName evidence="3">Amino acid oxidase</fullName>
    </submittedName>
</protein>
<evidence type="ECO:0000313" key="4">
    <source>
        <dbReference type="Proteomes" id="UP000216361"/>
    </source>
</evidence>
<dbReference type="PANTHER" id="PTHR13847">
    <property type="entry name" value="SARCOSINE DEHYDROGENASE-RELATED"/>
    <property type="match status" value="1"/>
</dbReference>
<dbReference type="PANTHER" id="PTHR13847:SF289">
    <property type="entry name" value="GLYCINE OXIDASE"/>
    <property type="match status" value="1"/>
</dbReference>
<evidence type="ECO:0000259" key="2">
    <source>
        <dbReference type="Pfam" id="PF01266"/>
    </source>
</evidence>
<gene>
    <name evidence="3" type="ORF">CHR90_05645</name>
</gene>
<keyword evidence="4" id="KW-1185">Reference proteome</keyword>
<keyword evidence="1" id="KW-0560">Oxidoreductase</keyword>
<dbReference type="Gene3D" id="3.30.9.10">
    <property type="entry name" value="D-Amino Acid Oxidase, subunit A, domain 2"/>
    <property type="match status" value="1"/>
</dbReference>
<sequence length="411" mass="43003">MRIMIIGAGIIGVTAAHALLDAGCEVTLVDPGGIAAGASQGNAGWIAHVDILPLASPKAWRNLPRWLMDPLGPLAIRPAYLPTLAPWLLRFLAASRPHRVEASTRALADLNGQALRAWEDRLAGLGLGHHLRPRGFLTVWDNPALTPTMAALAKTQGGYGIPSQVLDRSGVTALEPVLEDGASAGGIWYPTGCHVSDPAVLTRALGTAALERGARLVQAEVRGLSDDGSRASVVLASGEILVADAAILAAGAWAKPLAAQVGDAVPLDTERGYNVTLPSGSLGLTRPVIFEGHGFVISPLDSGDRLGGAVEFAGLKAEPNYARVDALIARARRFVPNGRFDGGTRWMGFRPSIPDSLPVIGPSRTARRVFHAFGHGHYGLTQAAITAEILAAQVLGRPTPLNAAPFSAQRF</sequence>
<dbReference type="InterPro" id="IPR006076">
    <property type="entry name" value="FAD-dep_OxRdtase"/>
</dbReference>
<accession>A0A255XV58</accession>
<dbReference type="Gene3D" id="3.50.50.60">
    <property type="entry name" value="FAD/NAD(P)-binding domain"/>
    <property type="match status" value="2"/>
</dbReference>
<proteinExistence type="predicted"/>
<dbReference type="GO" id="GO:0016491">
    <property type="term" value="F:oxidoreductase activity"/>
    <property type="evidence" value="ECO:0007669"/>
    <property type="project" value="UniProtKB-KW"/>
</dbReference>
<evidence type="ECO:0000256" key="1">
    <source>
        <dbReference type="ARBA" id="ARBA00023002"/>
    </source>
</evidence>
<dbReference type="OrthoDB" id="9805337at2"/>
<dbReference type="InterPro" id="IPR036188">
    <property type="entry name" value="FAD/NAD-bd_sf"/>
</dbReference>
<dbReference type="AlphaFoldDB" id="A0A255XV58"/>
<dbReference type="EMBL" id="NOXS01000029">
    <property type="protein sequence ID" value="OYQ20254.1"/>
    <property type="molecule type" value="Genomic_DNA"/>
</dbReference>
<reference evidence="3 4" key="1">
    <citation type="submission" date="2017-07" db="EMBL/GenBank/DDBJ databases">
        <title>Elstera cyanobacteriorum sp. nov., a novel bacterium isolated from cyanobacterial aggregates in a eutrophic lake.</title>
        <authorList>
            <person name="Cai H."/>
        </authorList>
    </citation>
    <scope>NUCLEOTIDE SEQUENCE [LARGE SCALE GENOMIC DNA]</scope>
    <source>
        <strain evidence="3 4">TH019</strain>
    </source>
</reference>
<feature type="domain" description="FAD dependent oxidoreductase" evidence="2">
    <location>
        <begin position="3"/>
        <end position="392"/>
    </location>
</feature>
<name>A0A255XV58_9PROT</name>
<dbReference type="SUPFAM" id="SSF51905">
    <property type="entry name" value="FAD/NAD(P)-binding domain"/>
    <property type="match status" value="1"/>
</dbReference>
<dbReference type="SUPFAM" id="SSF54373">
    <property type="entry name" value="FAD-linked reductases, C-terminal domain"/>
    <property type="match status" value="1"/>
</dbReference>
<dbReference type="RefSeq" id="WP_094408076.1">
    <property type="nucleotide sequence ID" value="NZ_BMJZ01000001.1"/>
</dbReference>
<organism evidence="3 4">
    <name type="scientific">Elstera cyanobacteriorum</name>
    <dbReference type="NCBI Taxonomy" id="2022747"/>
    <lineage>
        <taxon>Bacteria</taxon>
        <taxon>Pseudomonadati</taxon>
        <taxon>Pseudomonadota</taxon>
        <taxon>Alphaproteobacteria</taxon>
        <taxon>Rhodospirillales</taxon>
        <taxon>Rhodospirillaceae</taxon>
        <taxon>Elstera</taxon>
    </lineage>
</organism>
<dbReference type="Pfam" id="PF01266">
    <property type="entry name" value="DAO"/>
    <property type="match status" value="1"/>
</dbReference>
<evidence type="ECO:0000313" key="3">
    <source>
        <dbReference type="EMBL" id="OYQ20254.1"/>
    </source>
</evidence>